<dbReference type="AlphaFoldDB" id="A0A126SYN8"/>
<evidence type="ECO:0000259" key="2">
    <source>
        <dbReference type="Pfam" id="PF01464"/>
    </source>
</evidence>
<dbReference type="Gene3D" id="1.10.530.10">
    <property type="match status" value="1"/>
</dbReference>
<name>A0A126SYN8_9BACT</name>
<feature type="signal peptide" evidence="1">
    <location>
        <begin position="1"/>
        <end position="19"/>
    </location>
</feature>
<dbReference type="InterPro" id="IPR023346">
    <property type="entry name" value="Lysozyme-like_dom_sf"/>
</dbReference>
<dbReference type="SUPFAM" id="SSF53955">
    <property type="entry name" value="Lysozyme-like"/>
    <property type="match status" value="1"/>
</dbReference>
<keyword evidence="1" id="KW-0732">Signal</keyword>
<feature type="chain" id="PRO_5007274471" evidence="1">
    <location>
        <begin position="20"/>
        <end position="230"/>
    </location>
</feature>
<dbReference type="EMBL" id="KU144985">
    <property type="protein sequence ID" value="AMK59430.1"/>
    <property type="molecule type" value="Genomic_DNA"/>
</dbReference>
<dbReference type="CDD" id="cd00254">
    <property type="entry name" value="LT-like"/>
    <property type="match status" value="1"/>
</dbReference>
<dbReference type="PANTHER" id="PTHR37423:SF2">
    <property type="entry name" value="MEMBRANE-BOUND LYTIC MUREIN TRANSGLYCOSYLASE C"/>
    <property type="match status" value="1"/>
</dbReference>
<feature type="domain" description="Transglycosylase SLT" evidence="2">
    <location>
        <begin position="35"/>
        <end position="140"/>
    </location>
</feature>
<organism evidence="3">
    <name type="scientific">uncultured bacterium UPO61</name>
    <dbReference type="NCBI Taxonomy" id="1776982"/>
    <lineage>
        <taxon>Bacteria</taxon>
        <taxon>environmental samples</taxon>
    </lineage>
</organism>
<dbReference type="Pfam" id="PF01464">
    <property type="entry name" value="SLT"/>
    <property type="match status" value="1"/>
</dbReference>
<evidence type="ECO:0000256" key="1">
    <source>
        <dbReference type="SAM" id="SignalP"/>
    </source>
</evidence>
<dbReference type="PANTHER" id="PTHR37423">
    <property type="entry name" value="SOLUBLE LYTIC MUREIN TRANSGLYCOSYLASE-RELATED"/>
    <property type="match status" value="1"/>
</dbReference>
<sequence length="230" mass="24313">MVASVLIGSAALVPARACAAPPDAFAVHPYAPHVAEAGQRFGIPPDWIWQVMRAESRGKPRAVSRAGAVGLMQIMPATWTMLSARYRLGSDPFDIRANIHGGAAYLRMMWDRYGDVKLMLAAYNAGPGRADDYVAGRRRLPAETIAYIAAIMPGLNAAGLASRAAAPSPQPHAWQQAPVFAPRESHPIASTGDASAMLTDSASDAPLVSPSLLPETAPHPLFIRVSGGEQ</sequence>
<proteinExistence type="predicted"/>
<dbReference type="InterPro" id="IPR008258">
    <property type="entry name" value="Transglycosylase_SLT_dom_1"/>
</dbReference>
<accession>A0A126SYN8</accession>
<protein>
    <submittedName>
        <fullName evidence="3">Lytic transglycosylase, catalytic</fullName>
    </submittedName>
</protein>
<evidence type="ECO:0000313" key="3">
    <source>
        <dbReference type="EMBL" id="AMK59430.1"/>
    </source>
</evidence>
<reference evidence="3" key="1">
    <citation type="journal article" date="2016" name="Appl. Environ. Microbiol.">
        <title>Functional Metagenomics of a Biostimulated Petroleum-Contaminated Soil Reveals an Extraordinary Diversity of Extradiol Dioxygenases.</title>
        <authorList>
            <person name="Terron-Gonzalez L."/>
            <person name="Martin-Cabello G."/>
            <person name="Ferrer M."/>
            <person name="Santero E."/>
        </authorList>
    </citation>
    <scope>NUCLEOTIDE SEQUENCE</scope>
</reference>